<dbReference type="GO" id="GO:0030659">
    <property type="term" value="C:cytoplasmic vesicle membrane"/>
    <property type="evidence" value="ECO:0007669"/>
    <property type="project" value="UniProtKB-SubCell"/>
</dbReference>
<evidence type="ECO:0000256" key="7">
    <source>
        <dbReference type="ARBA" id="ARBA00023136"/>
    </source>
</evidence>
<name>A0A671FR63_RHIFE</name>
<gene>
    <name evidence="11" type="primary">SMAGP</name>
</gene>
<comment type="subcellular location">
    <subcellularLocation>
        <location evidence="1">Cell membrane</location>
        <topology evidence="1">Single-pass type III membrane protein</topology>
    </subcellularLocation>
    <subcellularLocation>
        <location evidence="2">Cytoplasmic vesicle membrane</location>
        <topology evidence="2">Single-pass type III membrane protein</topology>
    </subcellularLocation>
</comment>
<feature type="compositionally biased region" description="Low complexity" evidence="9">
    <location>
        <begin position="1"/>
        <end position="17"/>
    </location>
</feature>
<keyword evidence="8" id="KW-0968">Cytoplasmic vesicle</keyword>
<evidence type="ECO:0000256" key="6">
    <source>
        <dbReference type="ARBA" id="ARBA00022989"/>
    </source>
</evidence>
<keyword evidence="7 10" id="KW-0472">Membrane</keyword>
<keyword evidence="4" id="KW-1003">Cell membrane</keyword>
<evidence type="ECO:0000313" key="12">
    <source>
        <dbReference type="Proteomes" id="UP000472240"/>
    </source>
</evidence>
<keyword evidence="12" id="KW-1185">Reference proteome</keyword>
<evidence type="ECO:0008006" key="13">
    <source>
        <dbReference type="Google" id="ProtNLM"/>
    </source>
</evidence>
<keyword evidence="6 10" id="KW-1133">Transmembrane helix</keyword>
<dbReference type="AlphaFoldDB" id="A0A671FR63"/>
<reference evidence="11" key="4">
    <citation type="submission" date="2025-08" db="UniProtKB">
        <authorList>
            <consortium name="Ensembl"/>
        </authorList>
    </citation>
    <scope>IDENTIFICATION</scope>
</reference>
<dbReference type="Ensembl" id="ENSRFET00010027077.1">
    <property type="protein sequence ID" value="ENSRFEP00010024913.1"/>
    <property type="gene ID" value="ENSRFEG00010016566.1"/>
</dbReference>
<comment type="similarity">
    <text evidence="3">Belongs to the SMAGP family.</text>
</comment>
<dbReference type="GeneTree" id="ENSGT00390000010077"/>
<dbReference type="InterPro" id="IPR043243">
    <property type="entry name" value="SMAGP"/>
</dbReference>
<accession>A0A671FR63</accession>
<dbReference type="PANTHER" id="PTHR47394">
    <property type="entry name" value="SMALL CELL ADHESION GLYCOPROTEIN"/>
    <property type="match status" value="1"/>
</dbReference>
<feature type="region of interest" description="Disordered" evidence="9">
    <location>
        <begin position="78"/>
        <end position="135"/>
    </location>
</feature>
<evidence type="ECO:0000256" key="10">
    <source>
        <dbReference type="SAM" id="Phobius"/>
    </source>
</evidence>
<dbReference type="GO" id="GO:0005886">
    <property type="term" value="C:plasma membrane"/>
    <property type="evidence" value="ECO:0007669"/>
    <property type="project" value="UniProtKB-SubCell"/>
</dbReference>
<reference evidence="11" key="5">
    <citation type="submission" date="2025-09" db="UniProtKB">
        <authorList>
            <consortium name="Ensembl"/>
        </authorList>
    </citation>
    <scope>IDENTIFICATION</scope>
</reference>
<feature type="compositionally biased region" description="Low complexity" evidence="9">
    <location>
        <begin position="117"/>
        <end position="130"/>
    </location>
</feature>
<organism evidence="11 12">
    <name type="scientific">Rhinolophus ferrumequinum</name>
    <name type="common">Greater horseshoe bat</name>
    <dbReference type="NCBI Taxonomy" id="59479"/>
    <lineage>
        <taxon>Eukaryota</taxon>
        <taxon>Metazoa</taxon>
        <taxon>Chordata</taxon>
        <taxon>Craniata</taxon>
        <taxon>Vertebrata</taxon>
        <taxon>Euteleostomi</taxon>
        <taxon>Mammalia</taxon>
        <taxon>Eutheria</taxon>
        <taxon>Laurasiatheria</taxon>
        <taxon>Chiroptera</taxon>
        <taxon>Yinpterochiroptera</taxon>
        <taxon>Rhinolophoidea</taxon>
        <taxon>Rhinolophidae</taxon>
        <taxon>Rhinolophinae</taxon>
        <taxon>Rhinolophus</taxon>
    </lineage>
</organism>
<proteinExistence type="inferred from homology"/>
<feature type="region of interest" description="Disordered" evidence="9">
    <location>
        <begin position="1"/>
        <end position="49"/>
    </location>
</feature>
<evidence type="ECO:0000313" key="11">
    <source>
        <dbReference type="Ensembl" id="ENSRFEP00010024913.1"/>
    </source>
</evidence>
<reference evidence="11 12" key="1">
    <citation type="journal article" date="2015" name="Annu Rev Anim Biosci">
        <title>The Genome 10K Project: a way forward.</title>
        <authorList>
            <person name="Koepfli K.P."/>
            <person name="Paten B."/>
            <person name="O'Brien S.J."/>
            <person name="Koepfli K.P."/>
            <person name="Paten B."/>
            <person name="Antunes A."/>
            <person name="Belov K."/>
            <person name="Bustamante C."/>
            <person name="Castoe T.A."/>
            <person name="Clawson H."/>
            <person name="Crawford A.J."/>
            <person name="Diekhans M."/>
            <person name="Distel D."/>
            <person name="Durbin R."/>
            <person name="Earl D."/>
            <person name="Fujita M.K."/>
            <person name="Gamble T."/>
            <person name="Georges A."/>
            <person name="Gemmell N."/>
            <person name="Gilbert M.T."/>
            <person name="Graves J.M."/>
            <person name="Green R.E."/>
            <person name="Hickey G."/>
            <person name="Jarvis E.D."/>
            <person name="Johnson W."/>
            <person name="Komissarov A."/>
            <person name="Korf I."/>
            <person name="Kuhn R."/>
            <person name="Larkin D.M."/>
            <person name="Lewin H."/>
            <person name="Lopez J.V."/>
            <person name="Ma J."/>
            <person name="Marques-Bonet T."/>
            <person name="Miller W."/>
            <person name="Murphy R."/>
            <person name="Pevzner P."/>
            <person name="Shapiro B."/>
            <person name="Steiner C."/>
            <person name="Tamazian G."/>
            <person name="Venkatesh B."/>
            <person name="Wang J."/>
            <person name="Wayne R."/>
            <person name="Wiley E."/>
            <person name="Yang H."/>
            <person name="Zhang G."/>
            <person name="Haussler D."/>
            <person name="Ryder O."/>
            <person name="O'Brien S.J."/>
        </authorList>
    </citation>
    <scope>NUCLEOTIDE SEQUENCE</scope>
</reference>
<reference evidence="12" key="3">
    <citation type="submission" date="2018-12" db="EMBL/GenBank/DDBJ databases">
        <title>G10K-VGP greater horseshoe bat female genome, primary haplotype.</title>
        <authorList>
            <person name="Teeling E."/>
            <person name="Myers G."/>
            <person name="Vernes S."/>
            <person name="Pippel M."/>
            <person name="Winkler S."/>
            <person name="Fedrigo O."/>
            <person name="Rhie A."/>
            <person name="Koren S."/>
            <person name="Phillippy A."/>
            <person name="Lewin H."/>
            <person name="Damas J."/>
            <person name="Howe K."/>
            <person name="Mountcastle J."/>
            <person name="Jarvis E.D."/>
        </authorList>
    </citation>
    <scope>NUCLEOTIDE SEQUENCE [LARGE SCALE GENOMIC DNA]</scope>
</reference>
<evidence type="ECO:0000256" key="4">
    <source>
        <dbReference type="ARBA" id="ARBA00022475"/>
    </source>
</evidence>
<reference evidence="11 12" key="2">
    <citation type="journal article" date="2018" name="Annu Rev Anim Biosci">
        <title>Bat Biology, Genomes, and the Bat1K Project: To Generate Chromosome-Level Genomes for All Living Bat Species.</title>
        <authorList>
            <person name="Teeling E.C."/>
            <person name="Vernes S.C."/>
            <person name="Davalos L.M."/>
            <person name="Ray D.A."/>
            <person name="Gilbert M.T.P."/>
            <person name="Myers E."/>
        </authorList>
    </citation>
    <scope>NUCLEOTIDE SEQUENCE</scope>
</reference>
<evidence type="ECO:0000256" key="3">
    <source>
        <dbReference type="ARBA" id="ARBA00010017"/>
    </source>
</evidence>
<evidence type="ECO:0000256" key="8">
    <source>
        <dbReference type="ARBA" id="ARBA00023329"/>
    </source>
</evidence>
<protein>
    <recommendedName>
        <fullName evidence="13">Small cell adhesion glycoprotein</fullName>
    </recommendedName>
</protein>
<evidence type="ECO:0000256" key="9">
    <source>
        <dbReference type="SAM" id="MobiDB-lite"/>
    </source>
</evidence>
<dbReference type="InParanoid" id="A0A671FR63"/>
<evidence type="ECO:0000256" key="5">
    <source>
        <dbReference type="ARBA" id="ARBA00022692"/>
    </source>
</evidence>
<keyword evidence="5 10" id="KW-0812">Transmembrane</keyword>
<dbReference type="PANTHER" id="PTHR47394:SF1">
    <property type="entry name" value="SMALL CELL ADHESION GLYCOPROTEIN"/>
    <property type="match status" value="1"/>
</dbReference>
<feature type="transmembrane region" description="Helical" evidence="10">
    <location>
        <begin position="226"/>
        <end position="251"/>
    </location>
</feature>
<dbReference type="OMA" id="CVPRRFS"/>
<dbReference type="Proteomes" id="UP000472240">
    <property type="component" value="Chromosome 10"/>
</dbReference>
<evidence type="ECO:0000256" key="2">
    <source>
        <dbReference type="ARBA" id="ARBA00004497"/>
    </source>
</evidence>
<feature type="compositionally biased region" description="Pro residues" evidence="9">
    <location>
        <begin position="34"/>
        <end position="45"/>
    </location>
</feature>
<evidence type="ECO:0000256" key="1">
    <source>
        <dbReference type="ARBA" id="ARBA00004361"/>
    </source>
</evidence>
<sequence length="288" mass="30735">KVTIGEGKAAFPPGGAEAARRAEGTCRGRFRSFPVPPSRPAPHPHSWPASAADRAALRGFLRRVPPWVCTSLCGSRPRRVQKDARGGAGPSPAARPTGKVSARRRGPGRAEGEARRALTLTAVTSAAAGTETESRRSSALGWSLPSWLLGTGCPGPATLGAQRARLVPICSFLRVPIHLPQCLASQPRLLQEKAENSSLLQVRGLMTTPILQATVPLSPEAEASTALIAVVITVVFLTLLSVVILIFFYLYKNKGSYVTYESAEGEPSTILQMESDSAKGREKDEYFI</sequence>